<reference evidence="2" key="1">
    <citation type="journal article" date="2020" name="Nat. Commun.">
        <title>Large-scale genome sequencing of mycorrhizal fungi provides insights into the early evolution of symbiotic traits.</title>
        <authorList>
            <person name="Miyauchi S."/>
            <person name="Kiss E."/>
            <person name="Kuo A."/>
            <person name="Drula E."/>
            <person name="Kohler A."/>
            <person name="Sanchez-Garcia M."/>
            <person name="Morin E."/>
            <person name="Andreopoulos B."/>
            <person name="Barry K.W."/>
            <person name="Bonito G."/>
            <person name="Buee M."/>
            <person name="Carver A."/>
            <person name="Chen C."/>
            <person name="Cichocki N."/>
            <person name="Clum A."/>
            <person name="Culley D."/>
            <person name="Crous P.W."/>
            <person name="Fauchery L."/>
            <person name="Girlanda M."/>
            <person name="Hayes R.D."/>
            <person name="Keri Z."/>
            <person name="LaButti K."/>
            <person name="Lipzen A."/>
            <person name="Lombard V."/>
            <person name="Magnuson J."/>
            <person name="Maillard F."/>
            <person name="Murat C."/>
            <person name="Nolan M."/>
            <person name="Ohm R.A."/>
            <person name="Pangilinan J."/>
            <person name="Pereira M.F."/>
            <person name="Perotto S."/>
            <person name="Peter M."/>
            <person name="Pfister S."/>
            <person name="Riley R."/>
            <person name="Sitrit Y."/>
            <person name="Stielow J.B."/>
            <person name="Szollosi G."/>
            <person name="Zifcakova L."/>
            <person name="Stursova M."/>
            <person name="Spatafora J.W."/>
            <person name="Tedersoo L."/>
            <person name="Vaario L.M."/>
            <person name="Yamada A."/>
            <person name="Yan M."/>
            <person name="Wang P."/>
            <person name="Xu J."/>
            <person name="Bruns T."/>
            <person name="Baldrian P."/>
            <person name="Vilgalys R."/>
            <person name="Dunand C."/>
            <person name="Henrissat B."/>
            <person name="Grigoriev I.V."/>
            <person name="Hibbett D."/>
            <person name="Nagy L.G."/>
            <person name="Martin F.M."/>
        </authorList>
    </citation>
    <scope>NUCLEOTIDE SEQUENCE</scope>
    <source>
        <strain evidence="2">UP504</strain>
    </source>
</reference>
<name>A0A9P6BBF8_9AGAM</name>
<accession>A0A9P6BBF8</accession>
<comment type="caution">
    <text evidence="2">The sequence shown here is derived from an EMBL/GenBank/DDBJ whole genome shotgun (WGS) entry which is preliminary data.</text>
</comment>
<dbReference type="Gene3D" id="1.10.150.130">
    <property type="match status" value="1"/>
</dbReference>
<evidence type="ECO:0000313" key="3">
    <source>
        <dbReference type="Proteomes" id="UP000886523"/>
    </source>
</evidence>
<proteinExistence type="predicted"/>
<evidence type="ECO:0000256" key="1">
    <source>
        <dbReference type="ARBA" id="ARBA00023125"/>
    </source>
</evidence>
<dbReference type="SUPFAM" id="SSF47823">
    <property type="entry name" value="lambda integrase-like, N-terminal domain"/>
    <property type="match status" value="1"/>
</dbReference>
<dbReference type="AlphaFoldDB" id="A0A9P6BBF8"/>
<sequence>AARAWEDSTKRSYGASLSHWAKWCDINGIPKDEQMLIDSVLLACFTANATGSIGISGFNNWFSSLQAWHIYHTMQWNGGDEYIQLILSGVRKLAPSSSTHDPRPPVWLAHLEAIYDVLDFLNSYDMACWAVVCTAFWGVARLGKVTVSSAKAIDPTQNILWKALMT</sequence>
<keyword evidence="3" id="KW-1185">Reference proteome</keyword>
<organism evidence="2 3">
    <name type="scientific">Hydnum rufescens UP504</name>
    <dbReference type="NCBI Taxonomy" id="1448309"/>
    <lineage>
        <taxon>Eukaryota</taxon>
        <taxon>Fungi</taxon>
        <taxon>Dikarya</taxon>
        <taxon>Basidiomycota</taxon>
        <taxon>Agaricomycotina</taxon>
        <taxon>Agaricomycetes</taxon>
        <taxon>Cantharellales</taxon>
        <taxon>Hydnaceae</taxon>
        <taxon>Hydnum</taxon>
    </lineage>
</organism>
<protein>
    <recommendedName>
        <fullName evidence="4">Core-binding (CB) domain-containing protein</fullName>
    </recommendedName>
</protein>
<dbReference type="OrthoDB" id="3266428at2759"/>
<keyword evidence="1" id="KW-0238">DNA-binding</keyword>
<dbReference type="EMBL" id="MU128909">
    <property type="protein sequence ID" value="KAF9521027.1"/>
    <property type="molecule type" value="Genomic_DNA"/>
</dbReference>
<evidence type="ECO:0000313" key="2">
    <source>
        <dbReference type="EMBL" id="KAF9521027.1"/>
    </source>
</evidence>
<dbReference type="GO" id="GO:0003677">
    <property type="term" value="F:DNA binding"/>
    <property type="evidence" value="ECO:0007669"/>
    <property type="project" value="UniProtKB-KW"/>
</dbReference>
<dbReference type="Proteomes" id="UP000886523">
    <property type="component" value="Unassembled WGS sequence"/>
</dbReference>
<dbReference type="InterPro" id="IPR010998">
    <property type="entry name" value="Integrase_recombinase_N"/>
</dbReference>
<feature type="non-terminal residue" evidence="2">
    <location>
        <position position="1"/>
    </location>
</feature>
<evidence type="ECO:0008006" key="4">
    <source>
        <dbReference type="Google" id="ProtNLM"/>
    </source>
</evidence>
<gene>
    <name evidence="2" type="ORF">BS47DRAFT_1404057</name>
</gene>